<dbReference type="PANTHER" id="PTHR43798:SF31">
    <property type="entry name" value="AB HYDROLASE SUPERFAMILY PROTEIN YCLE"/>
    <property type="match status" value="1"/>
</dbReference>
<proteinExistence type="predicted"/>
<dbReference type="GO" id="GO:0016787">
    <property type="term" value="F:hydrolase activity"/>
    <property type="evidence" value="ECO:0007669"/>
    <property type="project" value="UniProtKB-KW"/>
</dbReference>
<evidence type="ECO:0000313" key="4">
    <source>
        <dbReference type="Proteomes" id="UP000276770"/>
    </source>
</evidence>
<keyword evidence="4" id="KW-1185">Reference proteome</keyword>
<protein>
    <submittedName>
        <fullName evidence="3">Alpha/beta hydrolase</fullName>
    </submittedName>
</protein>
<dbReference type="EMBL" id="RCVZ01000018">
    <property type="protein sequence ID" value="RLQ92412.1"/>
    <property type="molecule type" value="Genomic_DNA"/>
</dbReference>
<organism evidence="3 4">
    <name type="scientific">Falsibacillus albus</name>
    <dbReference type="NCBI Taxonomy" id="2478915"/>
    <lineage>
        <taxon>Bacteria</taxon>
        <taxon>Bacillati</taxon>
        <taxon>Bacillota</taxon>
        <taxon>Bacilli</taxon>
        <taxon>Bacillales</taxon>
        <taxon>Bacillaceae</taxon>
        <taxon>Falsibacillus</taxon>
    </lineage>
</organism>
<evidence type="ECO:0000259" key="2">
    <source>
        <dbReference type="Pfam" id="PF00561"/>
    </source>
</evidence>
<dbReference type="Gene3D" id="3.40.50.1820">
    <property type="entry name" value="alpha/beta hydrolase"/>
    <property type="match status" value="1"/>
</dbReference>
<dbReference type="InterPro" id="IPR050266">
    <property type="entry name" value="AB_hydrolase_sf"/>
</dbReference>
<keyword evidence="1 3" id="KW-0378">Hydrolase</keyword>
<dbReference type="RefSeq" id="WP_121682302.1">
    <property type="nucleotide sequence ID" value="NZ_RCVZ01000018.1"/>
</dbReference>
<feature type="domain" description="AB hydrolase-1" evidence="2">
    <location>
        <begin position="24"/>
        <end position="154"/>
    </location>
</feature>
<dbReference type="GO" id="GO:0016020">
    <property type="term" value="C:membrane"/>
    <property type="evidence" value="ECO:0007669"/>
    <property type="project" value="TreeGrafter"/>
</dbReference>
<dbReference type="PANTHER" id="PTHR43798">
    <property type="entry name" value="MONOACYLGLYCEROL LIPASE"/>
    <property type="match status" value="1"/>
</dbReference>
<comment type="caution">
    <text evidence="3">The sequence shown here is derived from an EMBL/GenBank/DDBJ whole genome shotgun (WGS) entry which is preliminary data.</text>
</comment>
<evidence type="ECO:0000256" key="1">
    <source>
        <dbReference type="ARBA" id="ARBA00022801"/>
    </source>
</evidence>
<reference evidence="3 4" key="1">
    <citation type="submission" date="2018-10" db="EMBL/GenBank/DDBJ databases">
        <title>Falsibacillus sp. genome draft.</title>
        <authorList>
            <person name="Shi S."/>
        </authorList>
    </citation>
    <scope>NUCLEOTIDE SEQUENCE [LARGE SCALE GENOMIC DNA]</scope>
    <source>
        <strain evidence="3 4">GY 10110</strain>
    </source>
</reference>
<accession>A0A3L7JVE5</accession>
<dbReference type="InterPro" id="IPR029058">
    <property type="entry name" value="AB_hydrolase_fold"/>
</dbReference>
<dbReference type="OrthoDB" id="9775557at2"/>
<gene>
    <name evidence="3" type="ORF">D9X91_19385</name>
</gene>
<evidence type="ECO:0000313" key="3">
    <source>
        <dbReference type="EMBL" id="RLQ92412.1"/>
    </source>
</evidence>
<dbReference type="InterPro" id="IPR000073">
    <property type="entry name" value="AB_hydrolase_1"/>
</dbReference>
<dbReference type="Pfam" id="PF00561">
    <property type="entry name" value="Abhydrolase_1"/>
    <property type="match status" value="1"/>
</dbReference>
<dbReference type="SUPFAM" id="SSF53474">
    <property type="entry name" value="alpha/beta-Hydrolases"/>
    <property type="match status" value="1"/>
</dbReference>
<dbReference type="Proteomes" id="UP000276770">
    <property type="component" value="Unassembled WGS sequence"/>
</dbReference>
<name>A0A3L7JVE5_9BACI</name>
<dbReference type="AlphaFoldDB" id="A0A3L7JVE5"/>
<sequence length="282" mass="32730">MERYIIHDGGMDIRITEWGSKNHPVIFCLHGLGSTSLSFIEVAEKVKNQFRVISIDAPGHGKSSPFDDPRKYEMPAMAAWLNQIINILEIDRFYFLSHSWGSFVALFYLLHNPAKVKGSILIDGGYQTKRLKEESLEDEVAFYLEDYEDFVDTWEEFLELDVYGDLRRSALLDVAAKDLALEKGGKFYWHTRGKTAGHIVRAMHKHETMDIYEKLPSNLVLLRATMPIERQEYRDLTSTIFEEKTGAEVKLISNATHMLHWDFPEIVAEEIREKWTNQTRKN</sequence>